<gene>
    <name evidence="1" type="ORF">E6C55_08130</name>
</gene>
<dbReference type="Proteomes" id="UP000310636">
    <property type="component" value="Unassembled WGS sequence"/>
</dbReference>
<name>A0A4S4C7D0_9BACL</name>
<keyword evidence="2" id="KW-1185">Reference proteome</keyword>
<sequence length="135" mass="15686">MFVMSLDEVNIEIDKINTYLSRCLWMDFEFCRMNAGQVVLSGSIDQSSSEYAIDIEFEQPYFVSTLFLWHTDTSKVFIELANNDEANEMNQRYKIELGNYIFKVSVEDFDSPPIIVAAKKISCKILDEDPFPQQK</sequence>
<evidence type="ECO:0000313" key="2">
    <source>
        <dbReference type="Proteomes" id="UP000310636"/>
    </source>
</evidence>
<proteinExistence type="predicted"/>
<dbReference type="AlphaFoldDB" id="A0A4S4C7D0"/>
<protein>
    <submittedName>
        <fullName evidence="1">Uncharacterized protein</fullName>
    </submittedName>
</protein>
<reference evidence="1 2" key="1">
    <citation type="submission" date="2019-04" db="EMBL/GenBank/DDBJ databases">
        <title>Cohnella sp. nov. isolated from preserved vegetables.</title>
        <authorList>
            <person name="Lin S.-Y."/>
            <person name="Hung M.-H."/>
            <person name="Young C.-C."/>
        </authorList>
    </citation>
    <scope>NUCLEOTIDE SEQUENCE [LARGE SCALE GENOMIC DNA]</scope>
    <source>
        <strain evidence="1 2">CC-MHH1044</strain>
    </source>
</reference>
<dbReference type="EMBL" id="SSOB01000008">
    <property type="protein sequence ID" value="THF81687.1"/>
    <property type="molecule type" value="Genomic_DNA"/>
</dbReference>
<accession>A0A4S4C7D0</accession>
<comment type="caution">
    <text evidence="1">The sequence shown here is derived from an EMBL/GenBank/DDBJ whole genome shotgun (WGS) entry which is preliminary data.</text>
</comment>
<evidence type="ECO:0000313" key="1">
    <source>
        <dbReference type="EMBL" id="THF81687.1"/>
    </source>
</evidence>
<dbReference type="OrthoDB" id="2083326at2"/>
<dbReference type="RefSeq" id="WP_136369283.1">
    <property type="nucleotide sequence ID" value="NZ_SSOB01000008.1"/>
</dbReference>
<organism evidence="1 2">
    <name type="scientific">Cohnella fermenti</name>
    <dbReference type="NCBI Taxonomy" id="2565925"/>
    <lineage>
        <taxon>Bacteria</taxon>
        <taxon>Bacillati</taxon>
        <taxon>Bacillota</taxon>
        <taxon>Bacilli</taxon>
        <taxon>Bacillales</taxon>
        <taxon>Paenibacillaceae</taxon>
        <taxon>Cohnella</taxon>
    </lineage>
</organism>